<dbReference type="InterPro" id="IPR000917">
    <property type="entry name" value="Sulfatase_N"/>
</dbReference>
<sequence length="486" mass="56639">MKAIMVMFDTLSRRFLENYGNDWVKTPNFKRLEEHCCRFDNFYGGSMPCMPARRELHTGKYNFLHRSWGPLEPFDFSVIEELKKAGIYTHLCTDHSHYFEDGGATYHNRYNTWEGFRGQEGDRWIPQDEGMLPSQRNALSKKGISVQQHYANITRQQKEEDMSSVKTFHAGLDFIKKHADKDNWFLQIESFDPHEPFYVPQRYRDLYELENAPEFNWPAYGPIDEQLHGENLKEVRKEYASLITMCDHYLGKVLDLMDQYDLWKDTMFIVNTDHGFLLGEHGMMGKNFGPMYDEVIHIPFFLYDPNHQGHKSCEAIAQTIDVAPTLLDFFNIDYSVCDGSSLITCMRNNQNTRDVILYGVHGSFTCMSDGSYVYMKANIDSENPLVECTLMPTQMRGFIPCEAINKAELVKGDAYSNGVSYLKIPIKTFYDASIFGDQLFNIKEDEYQKYNLVGKVDTQIYDNKLKELLKQYQAPEEEFQRLGLLN</sequence>
<evidence type="ECO:0000256" key="1">
    <source>
        <dbReference type="ARBA" id="ARBA00022723"/>
    </source>
</evidence>
<dbReference type="Proteomes" id="UP000515856">
    <property type="component" value="Chromosome"/>
</dbReference>
<dbReference type="AlphaFoldDB" id="A0A7G9GSX1"/>
<reference evidence="4 5" key="1">
    <citation type="submission" date="2020-08" db="EMBL/GenBank/DDBJ databases">
        <authorList>
            <person name="Liu C."/>
            <person name="Sun Q."/>
        </authorList>
    </citation>
    <scope>NUCLEOTIDE SEQUENCE [LARGE SCALE GENOMIC DNA]</scope>
    <source>
        <strain evidence="4 5">NSJ-61</strain>
    </source>
</reference>
<dbReference type="GO" id="GO:0005737">
    <property type="term" value="C:cytoplasm"/>
    <property type="evidence" value="ECO:0007669"/>
    <property type="project" value="TreeGrafter"/>
</dbReference>
<evidence type="ECO:0000259" key="3">
    <source>
        <dbReference type="Pfam" id="PF00884"/>
    </source>
</evidence>
<keyword evidence="5" id="KW-1185">Reference proteome</keyword>
<dbReference type="Pfam" id="PF00884">
    <property type="entry name" value="Sulfatase"/>
    <property type="match status" value="1"/>
</dbReference>
<dbReference type="PANTHER" id="PTHR45953:SF1">
    <property type="entry name" value="IDURONATE 2-SULFATASE"/>
    <property type="match status" value="1"/>
</dbReference>
<dbReference type="KEGG" id="ehn:H9Q80_08180"/>
<dbReference type="InterPro" id="IPR017850">
    <property type="entry name" value="Alkaline_phosphatase_core_sf"/>
</dbReference>
<evidence type="ECO:0000313" key="4">
    <source>
        <dbReference type="EMBL" id="QNM13903.1"/>
    </source>
</evidence>
<keyword evidence="2" id="KW-0378">Hydrolase</keyword>
<protein>
    <submittedName>
        <fullName evidence="4">Sulfatase</fullName>
    </submittedName>
</protein>
<dbReference type="CDD" id="cd16148">
    <property type="entry name" value="sulfatase_like"/>
    <property type="match status" value="1"/>
</dbReference>
<evidence type="ECO:0000313" key="5">
    <source>
        <dbReference type="Proteomes" id="UP000515856"/>
    </source>
</evidence>
<proteinExistence type="predicted"/>
<dbReference type="GO" id="GO:0046872">
    <property type="term" value="F:metal ion binding"/>
    <property type="evidence" value="ECO:0007669"/>
    <property type="project" value="UniProtKB-KW"/>
</dbReference>
<feature type="domain" description="Sulfatase N-terminal" evidence="3">
    <location>
        <begin position="4"/>
        <end position="331"/>
    </location>
</feature>
<dbReference type="RefSeq" id="WP_117451480.1">
    <property type="nucleotide sequence ID" value="NZ_CP060636.1"/>
</dbReference>
<accession>A0A7G9GSX1</accession>
<keyword evidence="1" id="KW-0479">Metal-binding</keyword>
<name>A0A7G9GSX1_9FIRM</name>
<organism evidence="4 5">
    <name type="scientific">[Eubacterium] hominis</name>
    <dbReference type="NCBI Taxonomy" id="2764325"/>
    <lineage>
        <taxon>Bacteria</taxon>
        <taxon>Bacillati</taxon>
        <taxon>Bacillota</taxon>
        <taxon>Erysipelotrichia</taxon>
        <taxon>Erysipelotrichales</taxon>
        <taxon>Erysipelotrichaceae</taxon>
        <taxon>Amedibacillus</taxon>
    </lineage>
</organism>
<gene>
    <name evidence="4" type="ORF">H9Q80_08180</name>
</gene>
<dbReference type="GO" id="GO:0008484">
    <property type="term" value="F:sulfuric ester hydrolase activity"/>
    <property type="evidence" value="ECO:0007669"/>
    <property type="project" value="TreeGrafter"/>
</dbReference>
<evidence type="ECO:0000256" key="2">
    <source>
        <dbReference type="ARBA" id="ARBA00022801"/>
    </source>
</evidence>
<dbReference type="EMBL" id="CP060636">
    <property type="protein sequence ID" value="QNM13903.1"/>
    <property type="molecule type" value="Genomic_DNA"/>
</dbReference>
<dbReference type="PANTHER" id="PTHR45953">
    <property type="entry name" value="IDURONATE 2-SULFATASE"/>
    <property type="match status" value="1"/>
</dbReference>
<dbReference type="SUPFAM" id="SSF53649">
    <property type="entry name" value="Alkaline phosphatase-like"/>
    <property type="match status" value="1"/>
</dbReference>
<dbReference type="Gene3D" id="3.40.720.10">
    <property type="entry name" value="Alkaline Phosphatase, subunit A"/>
    <property type="match status" value="1"/>
</dbReference>